<dbReference type="Pfam" id="PF20152">
    <property type="entry name" value="DUF6534"/>
    <property type="match status" value="1"/>
</dbReference>
<dbReference type="HOGENOM" id="CLU_1428812_0_0_1"/>
<feature type="domain" description="DUF6534" evidence="2">
    <location>
        <begin position="44"/>
        <end position="127"/>
    </location>
</feature>
<dbReference type="AlphaFoldDB" id="A0A0C9V9L5"/>
<keyword evidence="1" id="KW-0812">Transmembrane</keyword>
<sequence length="190" mass="21088">MALTFIQLGTGLATTIKSAIIDDLRIVSAKFVALLQGTASAATIIADCLISGSLVYFLKGPTVHISTRIALHKLLIYSLNIGIVTTIMSILPVYFTTPSKLYIWEPFFIPAGQIYINSVFVCLNSRRTIREQIATRIRDQLSWGHRDLSNSRHQDYSLPLPPHPDAYNIDTPSSPKAYNFTALFRMQGTA</sequence>
<evidence type="ECO:0000259" key="2">
    <source>
        <dbReference type="Pfam" id="PF20152"/>
    </source>
</evidence>
<keyword evidence="1" id="KW-0472">Membrane</keyword>
<proteinExistence type="predicted"/>
<evidence type="ECO:0000313" key="3">
    <source>
        <dbReference type="EMBL" id="KIJ33951.1"/>
    </source>
</evidence>
<feature type="transmembrane region" description="Helical" evidence="1">
    <location>
        <begin position="34"/>
        <end position="58"/>
    </location>
</feature>
<dbReference type="EMBL" id="KN837206">
    <property type="protein sequence ID" value="KIJ33951.1"/>
    <property type="molecule type" value="Genomic_DNA"/>
</dbReference>
<gene>
    <name evidence="3" type="ORF">M422DRAFT_264090</name>
</gene>
<name>A0A0C9V9L5_SPHS4</name>
<keyword evidence="1" id="KW-1133">Transmembrane helix</keyword>
<feature type="transmembrane region" description="Helical" evidence="1">
    <location>
        <begin position="74"/>
        <end position="95"/>
    </location>
</feature>
<keyword evidence="4" id="KW-1185">Reference proteome</keyword>
<accession>A0A0C9V9L5</accession>
<feature type="transmembrane region" description="Helical" evidence="1">
    <location>
        <begin position="101"/>
        <end position="123"/>
    </location>
</feature>
<evidence type="ECO:0000313" key="4">
    <source>
        <dbReference type="Proteomes" id="UP000054279"/>
    </source>
</evidence>
<reference evidence="3 4" key="1">
    <citation type="submission" date="2014-06" db="EMBL/GenBank/DDBJ databases">
        <title>Evolutionary Origins and Diversification of the Mycorrhizal Mutualists.</title>
        <authorList>
            <consortium name="DOE Joint Genome Institute"/>
            <consortium name="Mycorrhizal Genomics Consortium"/>
            <person name="Kohler A."/>
            <person name="Kuo A."/>
            <person name="Nagy L.G."/>
            <person name="Floudas D."/>
            <person name="Copeland A."/>
            <person name="Barry K.W."/>
            <person name="Cichocki N."/>
            <person name="Veneault-Fourrey C."/>
            <person name="LaButti K."/>
            <person name="Lindquist E.A."/>
            <person name="Lipzen A."/>
            <person name="Lundell T."/>
            <person name="Morin E."/>
            <person name="Murat C."/>
            <person name="Riley R."/>
            <person name="Ohm R."/>
            <person name="Sun H."/>
            <person name="Tunlid A."/>
            <person name="Henrissat B."/>
            <person name="Grigoriev I.V."/>
            <person name="Hibbett D.S."/>
            <person name="Martin F."/>
        </authorList>
    </citation>
    <scope>NUCLEOTIDE SEQUENCE [LARGE SCALE GENOMIC DNA]</scope>
    <source>
        <strain evidence="3 4">SS14</strain>
    </source>
</reference>
<evidence type="ECO:0000256" key="1">
    <source>
        <dbReference type="SAM" id="Phobius"/>
    </source>
</evidence>
<dbReference type="OrthoDB" id="2535105at2759"/>
<dbReference type="Proteomes" id="UP000054279">
    <property type="component" value="Unassembled WGS sequence"/>
</dbReference>
<dbReference type="InterPro" id="IPR045339">
    <property type="entry name" value="DUF6534"/>
</dbReference>
<organism evidence="3 4">
    <name type="scientific">Sphaerobolus stellatus (strain SS14)</name>
    <dbReference type="NCBI Taxonomy" id="990650"/>
    <lineage>
        <taxon>Eukaryota</taxon>
        <taxon>Fungi</taxon>
        <taxon>Dikarya</taxon>
        <taxon>Basidiomycota</taxon>
        <taxon>Agaricomycotina</taxon>
        <taxon>Agaricomycetes</taxon>
        <taxon>Phallomycetidae</taxon>
        <taxon>Geastrales</taxon>
        <taxon>Sphaerobolaceae</taxon>
        <taxon>Sphaerobolus</taxon>
    </lineage>
</organism>
<protein>
    <recommendedName>
        <fullName evidence="2">DUF6534 domain-containing protein</fullName>
    </recommendedName>
</protein>